<dbReference type="Gene3D" id="1.10.150.130">
    <property type="match status" value="1"/>
</dbReference>
<feature type="compositionally biased region" description="Polar residues" evidence="10">
    <location>
        <begin position="14"/>
        <end position="29"/>
    </location>
</feature>
<evidence type="ECO:0000256" key="1">
    <source>
        <dbReference type="ARBA" id="ARBA00004496"/>
    </source>
</evidence>
<dbReference type="InterPro" id="IPR044068">
    <property type="entry name" value="CB"/>
</dbReference>
<evidence type="ECO:0000256" key="9">
    <source>
        <dbReference type="PROSITE-ProRule" id="PRU01248"/>
    </source>
</evidence>
<dbReference type="InterPro" id="IPR011010">
    <property type="entry name" value="DNA_brk_join_enz"/>
</dbReference>
<dbReference type="InterPro" id="IPR002104">
    <property type="entry name" value="Integrase_catalytic"/>
</dbReference>
<protein>
    <submittedName>
        <fullName evidence="13">Tyrosine recombinase XerC</fullName>
    </submittedName>
</protein>
<keyword evidence="4" id="KW-0159">Chromosome partition</keyword>
<reference evidence="13 14" key="1">
    <citation type="submission" date="2017-03" db="EMBL/GenBank/DDBJ databases">
        <authorList>
            <person name="Afonso C.L."/>
            <person name="Miller P.J."/>
            <person name="Scott M.A."/>
            <person name="Spackman E."/>
            <person name="Goraichik I."/>
            <person name="Dimitrov K.M."/>
            <person name="Suarez D.L."/>
            <person name="Swayne D.E."/>
        </authorList>
    </citation>
    <scope>NUCLEOTIDE SEQUENCE [LARGE SCALE GENOMIC DNA]</scope>
    <source>
        <strain evidence="13">SB41UT1</strain>
    </source>
</reference>
<comment type="subcellular location">
    <subcellularLocation>
        <location evidence="1">Cytoplasm</location>
    </subcellularLocation>
</comment>
<accession>A0A1X7AI32</accession>
<keyword evidence="8" id="KW-0131">Cell cycle</keyword>
<evidence type="ECO:0000256" key="10">
    <source>
        <dbReference type="SAM" id="MobiDB-lite"/>
    </source>
</evidence>
<feature type="region of interest" description="Disordered" evidence="10">
    <location>
        <begin position="1"/>
        <end position="29"/>
    </location>
</feature>
<keyword evidence="5" id="KW-0229">DNA integration</keyword>
<evidence type="ECO:0000256" key="6">
    <source>
        <dbReference type="ARBA" id="ARBA00023125"/>
    </source>
</evidence>
<dbReference type="GO" id="GO:0007059">
    <property type="term" value="P:chromosome segregation"/>
    <property type="evidence" value="ECO:0007669"/>
    <property type="project" value="UniProtKB-KW"/>
</dbReference>
<dbReference type="GO" id="GO:0051301">
    <property type="term" value="P:cell division"/>
    <property type="evidence" value="ECO:0007669"/>
    <property type="project" value="UniProtKB-KW"/>
</dbReference>
<evidence type="ECO:0000256" key="5">
    <source>
        <dbReference type="ARBA" id="ARBA00022908"/>
    </source>
</evidence>
<dbReference type="GO" id="GO:0003677">
    <property type="term" value="F:DNA binding"/>
    <property type="evidence" value="ECO:0007669"/>
    <property type="project" value="UniProtKB-UniRule"/>
</dbReference>
<dbReference type="PROSITE" id="PS51900">
    <property type="entry name" value="CB"/>
    <property type="match status" value="1"/>
</dbReference>
<dbReference type="InterPro" id="IPR050090">
    <property type="entry name" value="Tyrosine_recombinase_XerCD"/>
</dbReference>
<evidence type="ECO:0000256" key="3">
    <source>
        <dbReference type="ARBA" id="ARBA00022618"/>
    </source>
</evidence>
<dbReference type="PROSITE" id="PS51898">
    <property type="entry name" value="TYR_RECOMBINASE"/>
    <property type="match status" value="1"/>
</dbReference>
<keyword evidence="7" id="KW-0233">DNA recombination</keyword>
<dbReference type="RefSeq" id="WP_087108473.1">
    <property type="nucleotide sequence ID" value="NZ_CBCSCN010000025.1"/>
</dbReference>
<dbReference type="CDD" id="cd00397">
    <property type="entry name" value="DNA_BRE_C"/>
    <property type="match status" value="1"/>
</dbReference>
<dbReference type="GO" id="GO:0015074">
    <property type="term" value="P:DNA integration"/>
    <property type="evidence" value="ECO:0007669"/>
    <property type="project" value="UniProtKB-KW"/>
</dbReference>
<gene>
    <name evidence="13" type="primary">xerC_2</name>
    <name evidence="13" type="ORF">EHSB41UT_01519</name>
</gene>
<dbReference type="SUPFAM" id="SSF56349">
    <property type="entry name" value="DNA breaking-rejoining enzymes"/>
    <property type="match status" value="1"/>
</dbReference>
<dbReference type="Gene3D" id="1.10.443.10">
    <property type="entry name" value="Intergrase catalytic core"/>
    <property type="match status" value="1"/>
</dbReference>
<dbReference type="Pfam" id="PF00589">
    <property type="entry name" value="Phage_integrase"/>
    <property type="match status" value="1"/>
</dbReference>
<dbReference type="Proteomes" id="UP000196573">
    <property type="component" value="Unassembled WGS sequence"/>
</dbReference>
<sequence>MTLPDFTLPAPTALPQSSPAPSHQHTNKLGVTSDRDALALFLRRASRRSAETLRRYTRELVRFTLFLRRERLKSYQDCTVADIEVYVNFLHHPWPHWQQPGMDQSNPEKVFFPNAIRPGKSTDQIITVLNSFFSYLQATGYLSGNPVHGFDKSGEKVARGHGETRFFYEDEWQLITQAISHYPDHKPRHKLEKARLAYILGIAYGLGLRQSEMTGHTCKDIKRDSSGQLVLVIHGKGRRLRQLPVNDNVLKTIIRYRSLHGLEPFAQDDFPLAPCLRPVASDGSFRAMSSRQMRKWFTQFMEHCAEQTDEDGAELASRLRSKSFHSLRHTTLSHLARSMDIEDLALFAGHEAITTTQQYYTPEKQRLRELTRDHGLLSE</sequence>
<evidence type="ECO:0000256" key="7">
    <source>
        <dbReference type="ARBA" id="ARBA00023172"/>
    </source>
</evidence>
<name>A0A1X7AI32_9GAMM</name>
<evidence type="ECO:0000259" key="11">
    <source>
        <dbReference type="PROSITE" id="PS51898"/>
    </source>
</evidence>
<dbReference type="OrthoDB" id="8610787at2"/>
<evidence type="ECO:0000256" key="4">
    <source>
        <dbReference type="ARBA" id="ARBA00022829"/>
    </source>
</evidence>
<evidence type="ECO:0000256" key="8">
    <source>
        <dbReference type="ARBA" id="ARBA00023306"/>
    </source>
</evidence>
<evidence type="ECO:0000259" key="12">
    <source>
        <dbReference type="PROSITE" id="PS51900"/>
    </source>
</evidence>
<keyword evidence="3" id="KW-0132">Cell division</keyword>
<proteinExistence type="predicted"/>
<keyword evidence="14" id="KW-1185">Reference proteome</keyword>
<keyword evidence="6 9" id="KW-0238">DNA-binding</keyword>
<dbReference type="AlphaFoldDB" id="A0A1X7AI32"/>
<dbReference type="PANTHER" id="PTHR30349">
    <property type="entry name" value="PHAGE INTEGRASE-RELATED"/>
    <property type="match status" value="1"/>
</dbReference>
<dbReference type="EMBL" id="FWPT01000003">
    <property type="protein sequence ID" value="SMA42894.1"/>
    <property type="molecule type" value="Genomic_DNA"/>
</dbReference>
<keyword evidence="2" id="KW-0963">Cytoplasm</keyword>
<dbReference type="PANTHER" id="PTHR30349:SF77">
    <property type="entry name" value="TYROSINE RECOMBINASE XERC"/>
    <property type="match status" value="1"/>
</dbReference>
<dbReference type="GO" id="GO:0005737">
    <property type="term" value="C:cytoplasm"/>
    <property type="evidence" value="ECO:0007669"/>
    <property type="project" value="UniProtKB-SubCell"/>
</dbReference>
<evidence type="ECO:0000313" key="14">
    <source>
        <dbReference type="Proteomes" id="UP000196573"/>
    </source>
</evidence>
<feature type="domain" description="Core-binding (CB)" evidence="12">
    <location>
        <begin position="32"/>
        <end position="137"/>
    </location>
</feature>
<organism evidence="13 14">
    <name type="scientific">Parendozoicomonas haliclonae</name>
    <dbReference type="NCBI Taxonomy" id="1960125"/>
    <lineage>
        <taxon>Bacteria</taxon>
        <taxon>Pseudomonadati</taxon>
        <taxon>Pseudomonadota</taxon>
        <taxon>Gammaproteobacteria</taxon>
        <taxon>Oceanospirillales</taxon>
        <taxon>Endozoicomonadaceae</taxon>
        <taxon>Parendozoicomonas</taxon>
    </lineage>
</organism>
<dbReference type="InterPro" id="IPR013762">
    <property type="entry name" value="Integrase-like_cat_sf"/>
</dbReference>
<evidence type="ECO:0000256" key="2">
    <source>
        <dbReference type="ARBA" id="ARBA00022490"/>
    </source>
</evidence>
<dbReference type="GO" id="GO:0006310">
    <property type="term" value="P:DNA recombination"/>
    <property type="evidence" value="ECO:0007669"/>
    <property type="project" value="UniProtKB-KW"/>
</dbReference>
<feature type="domain" description="Tyr recombinase" evidence="11">
    <location>
        <begin position="162"/>
        <end position="372"/>
    </location>
</feature>
<dbReference type="InterPro" id="IPR010998">
    <property type="entry name" value="Integrase_recombinase_N"/>
</dbReference>
<evidence type="ECO:0000313" key="13">
    <source>
        <dbReference type="EMBL" id="SMA42894.1"/>
    </source>
</evidence>